<sequence>QVSFEILERMLREEEETSSKLAERETLKVAVATVATTFHTDGKGVPLLSRKQLLYHFNLVFLIKSNSAAGQAGSLCSAG</sequence>
<accession>A0AAV1RU80</accession>
<feature type="non-terminal residue" evidence="1">
    <location>
        <position position="79"/>
    </location>
</feature>
<feature type="non-terminal residue" evidence="1">
    <location>
        <position position="1"/>
    </location>
</feature>
<keyword evidence="2" id="KW-1185">Reference proteome</keyword>
<organism evidence="1 2">
    <name type="scientific">Dovyalis caffra</name>
    <dbReference type="NCBI Taxonomy" id="77055"/>
    <lineage>
        <taxon>Eukaryota</taxon>
        <taxon>Viridiplantae</taxon>
        <taxon>Streptophyta</taxon>
        <taxon>Embryophyta</taxon>
        <taxon>Tracheophyta</taxon>
        <taxon>Spermatophyta</taxon>
        <taxon>Magnoliopsida</taxon>
        <taxon>eudicotyledons</taxon>
        <taxon>Gunneridae</taxon>
        <taxon>Pentapetalae</taxon>
        <taxon>rosids</taxon>
        <taxon>fabids</taxon>
        <taxon>Malpighiales</taxon>
        <taxon>Salicaceae</taxon>
        <taxon>Flacourtieae</taxon>
        <taxon>Dovyalis</taxon>
    </lineage>
</organism>
<reference evidence="1 2" key="1">
    <citation type="submission" date="2024-01" db="EMBL/GenBank/DDBJ databases">
        <authorList>
            <person name="Waweru B."/>
        </authorList>
    </citation>
    <scope>NUCLEOTIDE SEQUENCE [LARGE SCALE GENOMIC DNA]</scope>
</reference>
<dbReference type="Proteomes" id="UP001314170">
    <property type="component" value="Unassembled WGS sequence"/>
</dbReference>
<dbReference type="EMBL" id="CAWUPB010001159">
    <property type="protein sequence ID" value="CAK7340229.1"/>
    <property type="molecule type" value="Genomic_DNA"/>
</dbReference>
<protein>
    <submittedName>
        <fullName evidence="1">Uncharacterized protein</fullName>
    </submittedName>
</protein>
<name>A0AAV1RU80_9ROSI</name>
<dbReference type="AlphaFoldDB" id="A0AAV1RU80"/>
<comment type="caution">
    <text evidence="1">The sequence shown here is derived from an EMBL/GenBank/DDBJ whole genome shotgun (WGS) entry which is preliminary data.</text>
</comment>
<gene>
    <name evidence="1" type="ORF">DCAF_LOCUS15310</name>
</gene>
<evidence type="ECO:0000313" key="1">
    <source>
        <dbReference type="EMBL" id="CAK7340229.1"/>
    </source>
</evidence>
<evidence type="ECO:0000313" key="2">
    <source>
        <dbReference type="Proteomes" id="UP001314170"/>
    </source>
</evidence>
<proteinExistence type="predicted"/>